<keyword evidence="1" id="KW-0472">Membrane</keyword>
<evidence type="ECO:0000313" key="2">
    <source>
        <dbReference type="EMBL" id="PEN14965.1"/>
    </source>
</evidence>
<comment type="caution">
    <text evidence="2">The sequence shown here is derived from an EMBL/GenBank/DDBJ whole genome shotgun (WGS) entry which is preliminary data.</text>
</comment>
<gene>
    <name evidence="2" type="ORF">CRI94_01340</name>
</gene>
<keyword evidence="3" id="KW-1185">Reference proteome</keyword>
<accession>A0A2A8D205</accession>
<dbReference type="AlphaFoldDB" id="A0A2A8D205"/>
<proteinExistence type="predicted"/>
<keyword evidence="1" id="KW-1133">Transmembrane helix</keyword>
<dbReference type="EMBL" id="PDEQ01000001">
    <property type="protein sequence ID" value="PEN14965.1"/>
    <property type="molecule type" value="Genomic_DNA"/>
</dbReference>
<evidence type="ECO:0000313" key="3">
    <source>
        <dbReference type="Proteomes" id="UP000220102"/>
    </source>
</evidence>
<sequence length="111" mass="12212">MADEPQTETISAFLLDFGAALGWGVAYPIFVAGLFLLGNHFKSLVTGIPLIRGIDAHLILPFLPEALWLQTLIVIAIGIILISIAAVLHPPCARRLLDRKLMEVSDSFIWY</sequence>
<feature type="transmembrane region" description="Helical" evidence="1">
    <location>
        <begin position="12"/>
        <end position="37"/>
    </location>
</feature>
<keyword evidence="1" id="KW-0812">Transmembrane</keyword>
<reference evidence="2 3" key="1">
    <citation type="submission" date="2017-10" db="EMBL/GenBank/DDBJ databases">
        <title>Draft genome of Longibacter Salinarum.</title>
        <authorList>
            <person name="Goh K.M."/>
            <person name="Shamsir M.S."/>
            <person name="Lim S.W."/>
        </authorList>
    </citation>
    <scope>NUCLEOTIDE SEQUENCE [LARGE SCALE GENOMIC DNA]</scope>
    <source>
        <strain evidence="2 3">KCTC 52045</strain>
    </source>
</reference>
<organism evidence="2 3">
    <name type="scientific">Longibacter salinarum</name>
    <dbReference type="NCBI Taxonomy" id="1850348"/>
    <lineage>
        <taxon>Bacteria</taxon>
        <taxon>Pseudomonadati</taxon>
        <taxon>Rhodothermota</taxon>
        <taxon>Rhodothermia</taxon>
        <taxon>Rhodothermales</taxon>
        <taxon>Salisaetaceae</taxon>
        <taxon>Longibacter</taxon>
    </lineage>
</organism>
<dbReference type="Proteomes" id="UP000220102">
    <property type="component" value="Unassembled WGS sequence"/>
</dbReference>
<feature type="transmembrane region" description="Helical" evidence="1">
    <location>
        <begin position="67"/>
        <end position="88"/>
    </location>
</feature>
<name>A0A2A8D205_9BACT</name>
<evidence type="ECO:0000256" key="1">
    <source>
        <dbReference type="SAM" id="Phobius"/>
    </source>
</evidence>
<protein>
    <submittedName>
        <fullName evidence="2">Uncharacterized protein</fullName>
    </submittedName>
</protein>
<dbReference type="RefSeq" id="WP_098073864.1">
    <property type="nucleotide sequence ID" value="NZ_PDEQ01000001.1"/>
</dbReference>